<dbReference type="InterPro" id="IPR045254">
    <property type="entry name" value="Nit1/2_C-N_Hydrolase"/>
</dbReference>
<accession>A0ABS9Z612</accession>
<keyword evidence="2 4" id="KW-0378">Hydrolase</keyword>
<evidence type="ECO:0000259" key="3">
    <source>
        <dbReference type="PROSITE" id="PS50263"/>
    </source>
</evidence>
<gene>
    <name evidence="4" type="ORF">K2U94_04795</name>
</gene>
<proteinExistence type="inferred from homology"/>
<dbReference type="InterPro" id="IPR001110">
    <property type="entry name" value="UPF0012_CS"/>
</dbReference>
<organism evidence="4 5">
    <name type="scientific">Candidatus Rhodoblastus alkanivorans</name>
    <dbReference type="NCBI Taxonomy" id="2954117"/>
    <lineage>
        <taxon>Bacteria</taxon>
        <taxon>Pseudomonadati</taxon>
        <taxon>Pseudomonadota</taxon>
        <taxon>Alphaproteobacteria</taxon>
        <taxon>Hyphomicrobiales</taxon>
        <taxon>Rhodoblastaceae</taxon>
        <taxon>Rhodoblastus</taxon>
    </lineage>
</organism>
<dbReference type="CDD" id="cd07572">
    <property type="entry name" value="nit"/>
    <property type="match status" value="1"/>
</dbReference>
<protein>
    <submittedName>
        <fullName evidence="4">Carbon-nitrogen hydrolase family protein</fullName>
    </submittedName>
</protein>
<dbReference type="InterPro" id="IPR003010">
    <property type="entry name" value="C-N_Hydrolase"/>
</dbReference>
<evidence type="ECO:0000313" key="4">
    <source>
        <dbReference type="EMBL" id="MCI4682087.1"/>
    </source>
</evidence>
<dbReference type="Proteomes" id="UP001139104">
    <property type="component" value="Unassembled WGS sequence"/>
</dbReference>
<evidence type="ECO:0000256" key="2">
    <source>
        <dbReference type="ARBA" id="ARBA00022801"/>
    </source>
</evidence>
<dbReference type="GO" id="GO:0016787">
    <property type="term" value="F:hydrolase activity"/>
    <property type="evidence" value="ECO:0007669"/>
    <property type="project" value="UniProtKB-KW"/>
</dbReference>
<reference evidence="4" key="1">
    <citation type="journal article" date="2022" name="ISME J.">
        <title>Identification of active gaseous-alkane degraders at natural gas seeps.</title>
        <authorList>
            <person name="Farhan Ul Haque M."/>
            <person name="Hernandez M."/>
            <person name="Crombie A.T."/>
            <person name="Murrell J.C."/>
        </authorList>
    </citation>
    <scope>NUCLEOTIDE SEQUENCE</scope>
    <source>
        <strain evidence="4">PC2</strain>
    </source>
</reference>
<dbReference type="PANTHER" id="PTHR23088:SF27">
    <property type="entry name" value="DEAMINATED GLUTATHIONE AMIDASE"/>
    <property type="match status" value="1"/>
</dbReference>
<dbReference type="PANTHER" id="PTHR23088">
    <property type="entry name" value="NITRILASE-RELATED"/>
    <property type="match status" value="1"/>
</dbReference>
<sequence>MKTCVIQMNSTADKPANLAQARRLIEEAVAFEKPDWIGLPEVFDFLGGSKPEKFEAAEILREGPAYALGAELAAKHGVFLHAGSLLERNADGDRLSNTSVVFDRLGREIAVYRKIHMFDVTTPDGAAYRESAAFRPGGDVVTYEAEGLTLGCAICYDIRFPALFQALAARGAQAIVLPSAFTLQTGKDHWEVLCRARAIETQSYFLAPAQTGAHQVKGETRQTYGHSLICDPWGRRIAMVADAPGFVAARLDAALVAKVRAAIPVAAQRRESFS</sequence>
<evidence type="ECO:0000313" key="5">
    <source>
        <dbReference type="Proteomes" id="UP001139104"/>
    </source>
</evidence>
<dbReference type="Pfam" id="PF00795">
    <property type="entry name" value="CN_hydrolase"/>
    <property type="match status" value="1"/>
</dbReference>
<feature type="domain" description="CN hydrolase" evidence="3">
    <location>
        <begin position="1"/>
        <end position="253"/>
    </location>
</feature>
<evidence type="ECO:0000256" key="1">
    <source>
        <dbReference type="ARBA" id="ARBA00010613"/>
    </source>
</evidence>
<dbReference type="PROSITE" id="PS50263">
    <property type="entry name" value="CN_HYDROLASE"/>
    <property type="match status" value="1"/>
</dbReference>
<dbReference type="Gene3D" id="3.60.110.10">
    <property type="entry name" value="Carbon-nitrogen hydrolase"/>
    <property type="match status" value="1"/>
</dbReference>
<keyword evidence="5" id="KW-1185">Reference proteome</keyword>
<comment type="caution">
    <text evidence="4">The sequence shown here is derived from an EMBL/GenBank/DDBJ whole genome shotgun (WGS) entry which is preliminary data.</text>
</comment>
<dbReference type="EMBL" id="JAIVFP010000001">
    <property type="protein sequence ID" value="MCI4682087.1"/>
    <property type="molecule type" value="Genomic_DNA"/>
</dbReference>
<dbReference type="PROSITE" id="PS01227">
    <property type="entry name" value="UPF0012"/>
    <property type="match status" value="1"/>
</dbReference>
<dbReference type="InterPro" id="IPR036526">
    <property type="entry name" value="C-N_Hydrolase_sf"/>
</dbReference>
<name>A0ABS9Z612_9HYPH</name>
<dbReference type="RefSeq" id="WP_243066120.1">
    <property type="nucleotide sequence ID" value="NZ_JAIVFK010000002.1"/>
</dbReference>
<dbReference type="SUPFAM" id="SSF56317">
    <property type="entry name" value="Carbon-nitrogen hydrolase"/>
    <property type="match status" value="1"/>
</dbReference>
<comment type="similarity">
    <text evidence="1">Belongs to the carbon-nitrogen hydrolase superfamily. NIT1/NIT2 family.</text>
</comment>